<gene>
    <name evidence="2" type="ORF">AC812_01895</name>
</gene>
<reference evidence="2 3" key="1">
    <citation type="submission" date="2015-07" db="EMBL/GenBank/DDBJ databases">
        <title>Draft genome of Bellilinea caldifistulae DSM 17877.</title>
        <authorList>
            <person name="Hemp J."/>
            <person name="Ward L.M."/>
            <person name="Pace L.A."/>
            <person name="Fischer W.W."/>
        </authorList>
    </citation>
    <scope>NUCLEOTIDE SEQUENCE [LARGE SCALE GENOMIC DNA]</scope>
    <source>
        <strain evidence="2 3">GOMI-1</strain>
    </source>
</reference>
<feature type="domain" description="Aminotransferase class V" evidence="1">
    <location>
        <begin position="20"/>
        <end position="291"/>
    </location>
</feature>
<dbReference type="SUPFAM" id="SSF53383">
    <property type="entry name" value="PLP-dependent transferases"/>
    <property type="match status" value="1"/>
</dbReference>
<dbReference type="InterPro" id="IPR000192">
    <property type="entry name" value="Aminotrans_V_dom"/>
</dbReference>
<dbReference type="InterPro" id="IPR011340">
    <property type="entry name" value="Cys_dSase-rel"/>
</dbReference>
<evidence type="ECO:0000259" key="1">
    <source>
        <dbReference type="Pfam" id="PF00266"/>
    </source>
</evidence>
<dbReference type="EMBL" id="LGHJ01000006">
    <property type="protein sequence ID" value="KPL78188.1"/>
    <property type="molecule type" value="Genomic_DNA"/>
</dbReference>
<keyword evidence="2" id="KW-0032">Aminotransferase</keyword>
<dbReference type="Pfam" id="PF00266">
    <property type="entry name" value="Aminotran_5"/>
    <property type="match status" value="2"/>
</dbReference>
<dbReference type="RefSeq" id="WP_061913157.1">
    <property type="nucleotide sequence ID" value="NZ_DF967971.1"/>
</dbReference>
<name>A0A0P6XEW9_9CHLR</name>
<feature type="domain" description="Aminotransferase class V" evidence="1">
    <location>
        <begin position="303"/>
        <end position="409"/>
    </location>
</feature>
<dbReference type="Proteomes" id="UP000050514">
    <property type="component" value="Unassembled WGS sequence"/>
</dbReference>
<evidence type="ECO:0000313" key="2">
    <source>
        <dbReference type="EMBL" id="KPL78188.1"/>
    </source>
</evidence>
<dbReference type="PANTHER" id="PTHR43586:SF21">
    <property type="entry name" value="PYRIDOXAL PHOSPHATE (PLP)-DEPENDENT ASPARTATE AMINOTRANSFERASE SUPERFAMILY"/>
    <property type="match status" value="1"/>
</dbReference>
<dbReference type="OrthoDB" id="9804366at2"/>
<dbReference type="NCBIfam" id="TIGR01976">
    <property type="entry name" value="am_tr_V_VC1184"/>
    <property type="match status" value="1"/>
</dbReference>
<dbReference type="InterPro" id="IPR015421">
    <property type="entry name" value="PyrdxlP-dep_Trfase_major"/>
</dbReference>
<comment type="caution">
    <text evidence="2">The sequence shown here is derived from an EMBL/GenBank/DDBJ whole genome shotgun (WGS) entry which is preliminary data.</text>
</comment>
<dbReference type="InterPro" id="IPR015424">
    <property type="entry name" value="PyrdxlP-dep_Trfase"/>
</dbReference>
<dbReference type="PATRIC" id="fig|360411.5.peg.568"/>
<keyword evidence="3" id="KW-1185">Reference proteome</keyword>
<dbReference type="Gene3D" id="3.90.1150.10">
    <property type="entry name" value="Aspartate Aminotransferase, domain 1"/>
    <property type="match status" value="1"/>
</dbReference>
<dbReference type="GO" id="GO:0008483">
    <property type="term" value="F:transaminase activity"/>
    <property type="evidence" value="ECO:0007669"/>
    <property type="project" value="UniProtKB-KW"/>
</dbReference>
<proteinExistence type="predicted"/>
<keyword evidence="2" id="KW-0808">Transferase</keyword>
<sequence length="423" mass="46890">MTLESSIIRNRFPALQSGAIFLDNPGGTQITLSALERIQQYLTTSNANHGGAFHTSQESDVILDNAHAAMADFYNAARPEEIVFGNNMTTLTLHISRSLARTWKEGDTIVVTRLDHDANITPWVLAAQDRGVKVRWVDFHPEDGTLDVDDLRAALEEKPRLLAVGYASNALGTINPLEEIIPLAHAAGALVYVDAVQYAAHGPIDVQALGCDFLVASSYKFFGPHAGILYGRYDLLDNLFAYKVRPAPNTPPGKFETGTQNHEGIAGVLGTIEYLEWLGETFGGEYSRELSPHYKGRRLRLKQAMSAIRAYEYRLSRALLDVLKSISGLTLYGLSDPRRIKDRVPTFAFRLNGQHPREVAAALGREDIYVWDGNYYALAVTERLGVEDKGGMVRVGAVHYNTERELKMLGDALERIVRHKQAI</sequence>
<dbReference type="InterPro" id="IPR015422">
    <property type="entry name" value="PyrdxlP-dep_Trfase_small"/>
</dbReference>
<dbReference type="AlphaFoldDB" id="A0A0P6XEW9"/>
<dbReference type="PANTHER" id="PTHR43586">
    <property type="entry name" value="CYSTEINE DESULFURASE"/>
    <property type="match status" value="1"/>
</dbReference>
<dbReference type="STRING" id="360411.AC812_01895"/>
<evidence type="ECO:0000313" key="3">
    <source>
        <dbReference type="Proteomes" id="UP000050514"/>
    </source>
</evidence>
<organism evidence="2 3">
    <name type="scientific">Bellilinea caldifistulae</name>
    <dbReference type="NCBI Taxonomy" id="360411"/>
    <lineage>
        <taxon>Bacteria</taxon>
        <taxon>Bacillati</taxon>
        <taxon>Chloroflexota</taxon>
        <taxon>Anaerolineae</taxon>
        <taxon>Anaerolineales</taxon>
        <taxon>Anaerolineaceae</taxon>
        <taxon>Bellilinea</taxon>
    </lineage>
</organism>
<accession>A0A0P6XEW9</accession>
<protein>
    <submittedName>
        <fullName evidence="2">Aminotransferase</fullName>
    </submittedName>
</protein>
<dbReference type="Gene3D" id="3.40.640.10">
    <property type="entry name" value="Type I PLP-dependent aspartate aminotransferase-like (Major domain)"/>
    <property type="match status" value="1"/>
</dbReference>